<sequence>MDKNTMQSLMRQYSQALIIVLFTLMTGFGTSYVLYDKGKALAKQQLEAEFEIEFRELKARVVNKVSAYQQVLRAAQGLFEASDDVTRDEFRIFVSKLKLDQFYPGIQGVGLSKVVPADRMQDHLEAMRAEGFPDYAVLPEGEREMYTAIVYLEPFTGKNIRALGFDMYSEARRREAMQTARDSGEPVISGRVKLFQDSADAQDVEQITEAGILMYLPLYDIPVEERYSVTERRESLRGWVYAVFRVKDLLRGELDRYNGMMKLRIFDGEEVNTDELMYGESTRLERAVYTVQRTMDVAGRKWLFKADSMPEFEAKLDLRLANRNASAAVIVTLLFATLFGFISVSRTNAIIRAREMTEAFNQSQERLKLANDAAQIGISDWLIGSDSVFWDEGMNELYELGTSETAIPVSSWQSLVHKDDRQRVLSELRAVIANPQHSRFNMQFRINTPSGQRKMLRSVGEIHRHEGHAGRLIAVNYDITDEWQYQVQLAETEARWRHALEGVGDGVWDWSIPEHRVTFSAPLAHMLGYTTQEFSQNPDDWTARVHPDDRPEVLRSISAMLSNAEPNYRSVHRQLCKDGHWKWLLVRGVVVEWNSKGKAIRAVGTQTDMTQQKTLELALLQSEAQFRDAFETAPIGMALVGLHGEWIDVNHALCQILGYSESELLQRTFMELTHPDDLGLDLEQVRRLISGEIRHYQMEKRYLTKSGDVIYALLSVSLVRNSEGQPVHFVSQIEDISARKQEEERIRTLAFYDVLTGLPNRRLFEERLRYNFIRSRRDKQPFALMFVDLDHFKAINDTHGHDAGDEVIKYAARQMLKGLRASDTLSRFGGDEFVVLLSEVKDANTAVKVAQHLGQLVAETFSLGDLQFNLTMSVGVAMYQPPADEDIQSLMKKADTALYQVKAAGRNGVALFEGTDPQAAQ</sequence>
<dbReference type="EMBL" id="APHR01000041">
    <property type="protein sequence ID" value="EMR12804.1"/>
    <property type="molecule type" value="Genomic_DNA"/>
</dbReference>
<dbReference type="CDD" id="cd00130">
    <property type="entry name" value="PAS"/>
    <property type="match status" value="3"/>
</dbReference>
<comment type="cofactor">
    <cofactor evidence="1">
        <name>Mg(2+)</name>
        <dbReference type="ChEBI" id="CHEBI:18420"/>
    </cofactor>
</comment>
<dbReference type="Gene3D" id="3.30.70.270">
    <property type="match status" value="1"/>
</dbReference>
<comment type="caution">
    <text evidence="11">The sequence shown here is derived from an EMBL/GenBank/DDBJ whole genome shotgun (WGS) entry which is preliminary data.</text>
</comment>
<dbReference type="InterPro" id="IPR029787">
    <property type="entry name" value="Nucleotide_cyclase"/>
</dbReference>
<accession>M7PQV7</accession>
<dbReference type="PROSITE" id="PS50112">
    <property type="entry name" value="PAS"/>
    <property type="match status" value="2"/>
</dbReference>
<dbReference type="PANTHER" id="PTHR44757">
    <property type="entry name" value="DIGUANYLATE CYCLASE DGCP"/>
    <property type="match status" value="1"/>
</dbReference>
<dbReference type="CDD" id="cd01949">
    <property type="entry name" value="GGDEF"/>
    <property type="match status" value="1"/>
</dbReference>
<gene>
    <name evidence="11" type="ORF">MPL1_08417</name>
</gene>
<dbReference type="PROSITE" id="PS50887">
    <property type="entry name" value="GGDEF"/>
    <property type="match status" value="1"/>
</dbReference>
<evidence type="ECO:0000256" key="3">
    <source>
        <dbReference type="ARBA" id="ARBA00022692"/>
    </source>
</evidence>
<feature type="domain" description="PAC" evidence="8">
    <location>
        <begin position="564"/>
        <end position="621"/>
    </location>
</feature>
<evidence type="ECO:0000256" key="4">
    <source>
        <dbReference type="ARBA" id="ARBA00022989"/>
    </source>
</evidence>
<dbReference type="PROSITE" id="PS50113">
    <property type="entry name" value="PAC"/>
    <property type="match status" value="3"/>
</dbReference>
<dbReference type="AlphaFoldDB" id="M7PQV7"/>
<dbReference type="GO" id="GO:0003824">
    <property type="term" value="F:catalytic activity"/>
    <property type="evidence" value="ECO:0007669"/>
    <property type="project" value="UniProtKB-ARBA"/>
</dbReference>
<evidence type="ECO:0000259" key="8">
    <source>
        <dbReference type="PROSITE" id="PS50113"/>
    </source>
</evidence>
<feature type="domain" description="PAS" evidence="7">
    <location>
        <begin position="622"/>
        <end position="692"/>
    </location>
</feature>
<dbReference type="SUPFAM" id="SSF55785">
    <property type="entry name" value="PYP-like sensor domain (PAS domain)"/>
    <property type="match status" value="3"/>
</dbReference>
<dbReference type="Pfam" id="PF08447">
    <property type="entry name" value="PAS_3"/>
    <property type="match status" value="3"/>
</dbReference>
<dbReference type="SMART" id="SM00267">
    <property type="entry name" value="GGDEF"/>
    <property type="match status" value="1"/>
</dbReference>
<dbReference type="InterPro" id="IPR006189">
    <property type="entry name" value="CHASE_dom"/>
</dbReference>
<dbReference type="OrthoDB" id="8553030at2"/>
<dbReference type="InterPro" id="IPR001610">
    <property type="entry name" value="PAC"/>
</dbReference>
<protein>
    <recommendedName>
        <fullName evidence="13">Diguanylate cyclase</fullName>
    </recommendedName>
</protein>
<dbReference type="PANTHER" id="PTHR44757:SF2">
    <property type="entry name" value="BIOFILM ARCHITECTURE MAINTENANCE PROTEIN MBAA"/>
    <property type="match status" value="1"/>
</dbReference>
<dbReference type="SMART" id="SM00086">
    <property type="entry name" value="PAC"/>
    <property type="match status" value="3"/>
</dbReference>
<evidence type="ECO:0000313" key="12">
    <source>
        <dbReference type="Proteomes" id="UP000012019"/>
    </source>
</evidence>
<dbReference type="InterPro" id="IPR035965">
    <property type="entry name" value="PAS-like_dom_sf"/>
</dbReference>
<feature type="domain" description="GGDEF" evidence="10">
    <location>
        <begin position="780"/>
        <end position="914"/>
    </location>
</feature>
<dbReference type="Pfam" id="PF00990">
    <property type="entry name" value="GGDEF"/>
    <property type="match status" value="1"/>
</dbReference>
<dbReference type="InterPro" id="IPR052155">
    <property type="entry name" value="Biofilm_reg_signaling"/>
</dbReference>
<evidence type="ECO:0000259" key="7">
    <source>
        <dbReference type="PROSITE" id="PS50112"/>
    </source>
</evidence>
<dbReference type="Proteomes" id="UP000012019">
    <property type="component" value="Unassembled WGS sequence"/>
</dbReference>
<dbReference type="NCBIfam" id="TIGR00229">
    <property type="entry name" value="sensory_box"/>
    <property type="match status" value="2"/>
</dbReference>
<reference evidence="11 12" key="1">
    <citation type="journal article" date="2013" name="Genome Announc.">
        <title>Draft Genome Sequence of Methylophaga lonarensis MPLT, a Haloalkaliphilic (Non-Methane-Utilizing) Methylotroph.</title>
        <authorList>
            <person name="Shetty S.A."/>
            <person name="Marathe N.P."/>
            <person name="Munot H."/>
            <person name="Antony C.P."/>
            <person name="Dhotre D.P."/>
            <person name="Murrell J.C."/>
            <person name="Shouche Y.S."/>
        </authorList>
    </citation>
    <scope>NUCLEOTIDE SEQUENCE [LARGE SCALE GENOMIC DNA]</scope>
    <source>
        <strain evidence="11 12">MPL</strain>
    </source>
</reference>
<dbReference type="InterPro" id="IPR000700">
    <property type="entry name" value="PAS-assoc_C"/>
</dbReference>
<dbReference type="NCBIfam" id="TIGR00254">
    <property type="entry name" value="GGDEF"/>
    <property type="match status" value="1"/>
</dbReference>
<feature type="domain" description="PAS" evidence="7">
    <location>
        <begin position="492"/>
        <end position="564"/>
    </location>
</feature>
<dbReference type="RefSeq" id="WP_009726659.1">
    <property type="nucleotide sequence ID" value="NZ_APHR01000041.1"/>
</dbReference>
<dbReference type="eggNOG" id="COG2199">
    <property type="taxonomic scope" value="Bacteria"/>
</dbReference>
<dbReference type="Gene3D" id="3.30.450.20">
    <property type="entry name" value="PAS domain"/>
    <property type="match status" value="3"/>
</dbReference>
<feature type="domain" description="PAC" evidence="8">
    <location>
        <begin position="440"/>
        <end position="491"/>
    </location>
</feature>
<dbReference type="InterPro" id="IPR000160">
    <property type="entry name" value="GGDEF_dom"/>
</dbReference>
<evidence type="ECO:0000256" key="6">
    <source>
        <dbReference type="SAM" id="Phobius"/>
    </source>
</evidence>
<dbReference type="InterPro" id="IPR000014">
    <property type="entry name" value="PAS"/>
</dbReference>
<evidence type="ECO:0000259" key="10">
    <source>
        <dbReference type="PROSITE" id="PS50887"/>
    </source>
</evidence>
<dbReference type="InterPro" id="IPR013655">
    <property type="entry name" value="PAS_fold_3"/>
</dbReference>
<dbReference type="STRING" id="1286106.MPL1_08417"/>
<evidence type="ECO:0000256" key="5">
    <source>
        <dbReference type="ARBA" id="ARBA00023136"/>
    </source>
</evidence>
<keyword evidence="12" id="KW-1185">Reference proteome</keyword>
<evidence type="ECO:0000259" key="9">
    <source>
        <dbReference type="PROSITE" id="PS50839"/>
    </source>
</evidence>
<evidence type="ECO:0008006" key="13">
    <source>
        <dbReference type="Google" id="ProtNLM"/>
    </source>
</evidence>
<dbReference type="GO" id="GO:0007165">
    <property type="term" value="P:signal transduction"/>
    <property type="evidence" value="ECO:0007669"/>
    <property type="project" value="UniProtKB-ARBA"/>
</dbReference>
<dbReference type="PROSITE" id="PS50839">
    <property type="entry name" value="CHASE"/>
    <property type="match status" value="1"/>
</dbReference>
<keyword evidence="5 6" id="KW-0472">Membrane</keyword>
<keyword evidence="3 6" id="KW-0812">Transmembrane</keyword>
<dbReference type="InterPro" id="IPR042240">
    <property type="entry name" value="CHASE_sf"/>
</dbReference>
<feature type="transmembrane region" description="Helical" evidence="6">
    <location>
        <begin position="12"/>
        <end position="35"/>
    </location>
</feature>
<comment type="subcellular location">
    <subcellularLocation>
        <location evidence="2">Membrane</location>
    </subcellularLocation>
</comment>
<organism evidence="11 12">
    <name type="scientific">Methylophaga lonarensis MPL</name>
    <dbReference type="NCBI Taxonomy" id="1286106"/>
    <lineage>
        <taxon>Bacteria</taxon>
        <taxon>Pseudomonadati</taxon>
        <taxon>Pseudomonadota</taxon>
        <taxon>Gammaproteobacteria</taxon>
        <taxon>Thiotrichales</taxon>
        <taxon>Piscirickettsiaceae</taxon>
        <taxon>Methylophaga</taxon>
    </lineage>
</organism>
<dbReference type="InterPro" id="IPR043128">
    <property type="entry name" value="Rev_trsase/Diguanyl_cyclase"/>
</dbReference>
<evidence type="ECO:0000256" key="1">
    <source>
        <dbReference type="ARBA" id="ARBA00001946"/>
    </source>
</evidence>
<dbReference type="PATRIC" id="fig|1286106.3.peg.1693"/>
<dbReference type="eggNOG" id="COG3614">
    <property type="taxonomic scope" value="Bacteria"/>
</dbReference>
<keyword evidence="4 6" id="KW-1133">Transmembrane helix</keyword>
<dbReference type="FunFam" id="3.30.70.270:FF:000001">
    <property type="entry name" value="Diguanylate cyclase domain protein"/>
    <property type="match status" value="1"/>
</dbReference>
<name>M7PQV7_9GAMM</name>
<dbReference type="Gene3D" id="3.30.450.350">
    <property type="entry name" value="CHASE domain"/>
    <property type="match status" value="1"/>
</dbReference>
<proteinExistence type="predicted"/>
<dbReference type="GO" id="GO:0016020">
    <property type="term" value="C:membrane"/>
    <property type="evidence" value="ECO:0007669"/>
    <property type="project" value="UniProtKB-SubCell"/>
</dbReference>
<evidence type="ECO:0000313" key="11">
    <source>
        <dbReference type="EMBL" id="EMR12804.1"/>
    </source>
</evidence>
<feature type="domain" description="CHASE" evidence="9">
    <location>
        <begin position="81"/>
        <end position="305"/>
    </location>
</feature>
<dbReference type="Pfam" id="PF03924">
    <property type="entry name" value="CHASE"/>
    <property type="match status" value="1"/>
</dbReference>
<dbReference type="eggNOG" id="COG2202">
    <property type="taxonomic scope" value="Bacteria"/>
</dbReference>
<dbReference type="SMART" id="SM01079">
    <property type="entry name" value="CHASE"/>
    <property type="match status" value="1"/>
</dbReference>
<dbReference type="SMART" id="SM00091">
    <property type="entry name" value="PAS"/>
    <property type="match status" value="3"/>
</dbReference>
<dbReference type="SUPFAM" id="SSF55073">
    <property type="entry name" value="Nucleotide cyclase"/>
    <property type="match status" value="1"/>
</dbReference>
<feature type="domain" description="PAC" evidence="8">
    <location>
        <begin position="696"/>
        <end position="748"/>
    </location>
</feature>
<evidence type="ECO:0000256" key="2">
    <source>
        <dbReference type="ARBA" id="ARBA00004370"/>
    </source>
</evidence>